<proteinExistence type="predicted"/>
<comment type="caution">
    <text evidence="1">The sequence shown here is derived from an EMBL/GenBank/DDBJ whole genome shotgun (WGS) entry which is preliminary data.</text>
</comment>
<organism evidence="1 2">
    <name type="scientific">Bacillus solimangrovi</name>
    <dbReference type="NCBI Taxonomy" id="1305675"/>
    <lineage>
        <taxon>Bacteria</taxon>
        <taxon>Bacillati</taxon>
        <taxon>Bacillota</taxon>
        <taxon>Bacilli</taxon>
        <taxon>Bacillales</taxon>
        <taxon>Bacillaceae</taxon>
        <taxon>Bacillus</taxon>
    </lineage>
</organism>
<name>A0A1E5LJ27_9BACI</name>
<protein>
    <submittedName>
        <fullName evidence="1">Uncharacterized protein</fullName>
    </submittedName>
</protein>
<gene>
    <name evidence="1" type="ORF">BFG57_09640</name>
</gene>
<dbReference type="RefSeq" id="WP_069715868.1">
    <property type="nucleotide sequence ID" value="NZ_MJEH01000005.1"/>
</dbReference>
<sequence length="96" mass="10610">MIRGLSFLPNIVYTDADLYYNGIWNTKSNIAEKYAEARGVGAYIHFSYPLNKGEEDALKASARAAYSLNMDTGGISLLVVGIESDYETLVHTITKK</sequence>
<dbReference type="AlphaFoldDB" id="A0A1E5LJ27"/>
<dbReference type="Proteomes" id="UP000095209">
    <property type="component" value="Unassembled WGS sequence"/>
</dbReference>
<evidence type="ECO:0000313" key="2">
    <source>
        <dbReference type="Proteomes" id="UP000095209"/>
    </source>
</evidence>
<accession>A0A1E5LJ27</accession>
<reference evidence="1 2" key="1">
    <citation type="submission" date="2016-08" db="EMBL/GenBank/DDBJ databases">
        <title>Genome of Bacillus solimangrovi GH2-4.</title>
        <authorList>
            <person name="Lim S."/>
            <person name="Kim B.-C."/>
        </authorList>
    </citation>
    <scope>NUCLEOTIDE SEQUENCE [LARGE SCALE GENOMIC DNA]</scope>
    <source>
        <strain evidence="1 2">GH2-4</strain>
    </source>
</reference>
<keyword evidence="2" id="KW-1185">Reference proteome</keyword>
<evidence type="ECO:0000313" key="1">
    <source>
        <dbReference type="EMBL" id="OEH94099.1"/>
    </source>
</evidence>
<dbReference type="EMBL" id="MJEH01000005">
    <property type="protein sequence ID" value="OEH94099.1"/>
    <property type="molecule type" value="Genomic_DNA"/>
</dbReference>